<dbReference type="Pfam" id="PF02361">
    <property type="entry name" value="CbiQ"/>
    <property type="match status" value="1"/>
</dbReference>
<keyword evidence="3 5" id="KW-1133">Transmembrane helix</keyword>
<evidence type="ECO:0000256" key="4">
    <source>
        <dbReference type="ARBA" id="ARBA00023136"/>
    </source>
</evidence>
<dbReference type="InterPro" id="IPR003339">
    <property type="entry name" value="ABC/ECF_trnsptr_transmembrane"/>
</dbReference>
<comment type="caution">
    <text evidence="6">The sequence shown here is derived from an EMBL/GenBank/DDBJ whole genome shotgun (WGS) entry which is preliminary data.</text>
</comment>
<organism evidence="6 7">
    <name type="scientific">Sporolactobacillus shoreicorticis</name>
    <dbReference type="NCBI Taxonomy" id="1923877"/>
    <lineage>
        <taxon>Bacteria</taxon>
        <taxon>Bacillati</taxon>
        <taxon>Bacillota</taxon>
        <taxon>Bacilli</taxon>
        <taxon>Bacillales</taxon>
        <taxon>Sporolactobacillaceae</taxon>
        <taxon>Sporolactobacillus</taxon>
    </lineage>
</organism>
<proteinExistence type="predicted"/>
<evidence type="ECO:0000256" key="5">
    <source>
        <dbReference type="SAM" id="Phobius"/>
    </source>
</evidence>
<dbReference type="PANTHER" id="PTHR43723:SF1">
    <property type="entry name" value="COBALT TRANSPORT PROTEIN CBIQ"/>
    <property type="match status" value="1"/>
</dbReference>
<evidence type="ECO:0000313" key="6">
    <source>
        <dbReference type="EMBL" id="MFD2695258.1"/>
    </source>
</evidence>
<keyword evidence="7" id="KW-1185">Reference proteome</keyword>
<feature type="transmembrane region" description="Helical" evidence="5">
    <location>
        <begin position="72"/>
        <end position="92"/>
    </location>
</feature>
<dbReference type="RefSeq" id="WP_253061033.1">
    <property type="nucleotide sequence ID" value="NZ_JAMXWM010000007.1"/>
</dbReference>
<reference evidence="7" key="1">
    <citation type="journal article" date="2019" name="Int. J. Syst. Evol. Microbiol.">
        <title>The Global Catalogue of Microorganisms (GCM) 10K type strain sequencing project: providing services to taxonomists for standard genome sequencing and annotation.</title>
        <authorList>
            <consortium name="The Broad Institute Genomics Platform"/>
            <consortium name="The Broad Institute Genome Sequencing Center for Infectious Disease"/>
            <person name="Wu L."/>
            <person name="Ma J."/>
        </authorList>
    </citation>
    <scope>NUCLEOTIDE SEQUENCE [LARGE SCALE GENOMIC DNA]</scope>
    <source>
        <strain evidence="7">TISTR 2466</strain>
    </source>
</reference>
<feature type="transmembrane region" description="Helical" evidence="5">
    <location>
        <begin position="49"/>
        <end position="66"/>
    </location>
</feature>
<protein>
    <submittedName>
        <fullName evidence="6">Energy-coupling factor transporter transmembrane component T family protein</fullName>
    </submittedName>
</protein>
<accession>A0ABW5S758</accession>
<feature type="transmembrane region" description="Helical" evidence="5">
    <location>
        <begin position="112"/>
        <end position="135"/>
    </location>
</feature>
<keyword evidence="4 5" id="KW-0472">Membrane</keyword>
<sequence>MKATRGRGALDTVLTNTNTLFFKINPSLKFILISSLFLVYLFVQNLNTMIWASMFFLILYYFVSGLSGKWSFWFVLITLIVSIFSASAMILFGKGSHIIYHQSLILITQESLARGILLGLRTFTFSLIGMIFATTTLPVPFFYSLMQQLRVPVRYAYGCLAAFRMIPIMAEEFMHICQAMRVRGMTRQKGIRVFWERMTRYTITMLAQSIRRAQRTAIAMEAKRFSMTEKRTYFYEIGWSRNDIFFVVILLLTVTSGFLFSAYFPLTPFTNVLDH</sequence>
<gene>
    <name evidence="6" type="ORF">ACFSUE_16755</name>
</gene>
<keyword evidence="2 5" id="KW-0812">Transmembrane</keyword>
<dbReference type="Proteomes" id="UP001597399">
    <property type="component" value="Unassembled WGS sequence"/>
</dbReference>
<evidence type="ECO:0000256" key="1">
    <source>
        <dbReference type="ARBA" id="ARBA00004141"/>
    </source>
</evidence>
<dbReference type="CDD" id="cd16914">
    <property type="entry name" value="EcfT"/>
    <property type="match status" value="1"/>
</dbReference>
<dbReference type="InterPro" id="IPR052770">
    <property type="entry name" value="Cobalt_transport_CbiQ"/>
</dbReference>
<feature type="transmembrane region" description="Helical" evidence="5">
    <location>
        <begin position="20"/>
        <end position="42"/>
    </location>
</feature>
<evidence type="ECO:0000256" key="2">
    <source>
        <dbReference type="ARBA" id="ARBA00022692"/>
    </source>
</evidence>
<comment type="subcellular location">
    <subcellularLocation>
        <location evidence="1">Membrane</location>
        <topology evidence="1">Multi-pass membrane protein</topology>
    </subcellularLocation>
</comment>
<dbReference type="PANTHER" id="PTHR43723">
    <property type="entry name" value="COBALT TRANSPORT PROTEIN CBIQ"/>
    <property type="match status" value="1"/>
</dbReference>
<feature type="transmembrane region" description="Helical" evidence="5">
    <location>
        <begin position="244"/>
        <end position="266"/>
    </location>
</feature>
<dbReference type="EMBL" id="JBHUMQ010000039">
    <property type="protein sequence ID" value="MFD2695258.1"/>
    <property type="molecule type" value="Genomic_DNA"/>
</dbReference>
<evidence type="ECO:0000256" key="3">
    <source>
        <dbReference type="ARBA" id="ARBA00022989"/>
    </source>
</evidence>
<name>A0ABW5S758_9BACL</name>
<evidence type="ECO:0000313" key="7">
    <source>
        <dbReference type="Proteomes" id="UP001597399"/>
    </source>
</evidence>